<reference evidence="3" key="1">
    <citation type="submission" date="2025-08" db="UniProtKB">
        <authorList>
            <consortium name="RefSeq"/>
        </authorList>
    </citation>
    <scope>IDENTIFICATION</scope>
</reference>
<protein>
    <submittedName>
        <fullName evidence="3">Uncharacterized protein LOC100905850</fullName>
    </submittedName>
</protein>
<dbReference type="RefSeq" id="XP_003738477.1">
    <property type="nucleotide sequence ID" value="XM_003738429.2"/>
</dbReference>
<dbReference type="GeneID" id="100905850"/>
<name>A0AAJ6QNA5_9ACAR</name>
<dbReference type="KEGG" id="goe:100905850"/>
<organism evidence="2 3">
    <name type="scientific">Galendromus occidentalis</name>
    <name type="common">western predatory mite</name>
    <dbReference type="NCBI Taxonomy" id="34638"/>
    <lineage>
        <taxon>Eukaryota</taxon>
        <taxon>Metazoa</taxon>
        <taxon>Ecdysozoa</taxon>
        <taxon>Arthropoda</taxon>
        <taxon>Chelicerata</taxon>
        <taxon>Arachnida</taxon>
        <taxon>Acari</taxon>
        <taxon>Parasitiformes</taxon>
        <taxon>Mesostigmata</taxon>
        <taxon>Gamasina</taxon>
        <taxon>Phytoseioidea</taxon>
        <taxon>Phytoseiidae</taxon>
        <taxon>Typhlodrominae</taxon>
        <taxon>Galendromus</taxon>
    </lineage>
</organism>
<evidence type="ECO:0000256" key="1">
    <source>
        <dbReference type="SAM" id="Phobius"/>
    </source>
</evidence>
<dbReference type="Proteomes" id="UP000694867">
    <property type="component" value="Unplaced"/>
</dbReference>
<sequence length="164" mass="17798">MARINETLCEGERPCPFQGSLCDITLKRCICAMSHVYNHRSDSCEPACMGPHCGLSSFGNSALDLGNASGWPITAAHIAAMFTACILILAVCHLIIRLYMRSRETAFLRNHNRSYLESLVVRGATIAGPDGPVIAGAAPQYDSDEFDIACSRPPGYFEVTRTTV</sequence>
<accession>A0AAJ6QNA5</accession>
<dbReference type="AlphaFoldDB" id="A0AAJ6QNA5"/>
<evidence type="ECO:0000313" key="3">
    <source>
        <dbReference type="RefSeq" id="XP_003738477.1"/>
    </source>
</evidence>
<keyword evidence="1" id="KW-0812">Transmembrane</keyword>
<feature type="transmembrane region" description="Helical" evidence="1">
    <location>
        <begin position="75"/>
        <end position="99"/>
    </location>
</feature>
<evidence type="ECO:0000313" key="2">
    <source>
        <dbReference type="Proteomes" id="UP000694867"/>
    </source>
</evidence>
<keyword evidence="1" id="KW-1133">Transmembrane helix</keyword>
<keyword evidence="1" id="KW-0472">Membrane</keyword>
<proteinExistence type="predicted"/>
<gene>
    <name evidence="3" type="primary">LOC100905850</name>
</gene>
<keyword evidence="2" id="KW-1185">Reference proteome</keyword>